<evidence type="ECO:0000313" key="3">
    <source>
        <dbReference type="EMBL" id="MCM8557956.1"/>
    </source>
</evidence>
<dbReference type="Proteomes" id="UP001155128">
    <property type="component" value="Unassembled WGS sequence"/>
</dbReference>
<feature type="repeat" description="TPR" evidence="1">
    <location>
        <begin position="72"/>
        <end position="105"/>
    </location>
</feature>
<feature type="signal peptide" evidence="2">
    <location>
        <begin position="1"/>
        <end position="18"/>
    </location>
</feature>
<dbReference type="Gene3D" id="1.25.40.10">
    <property type="entry name" value="Tetratricopeptide repeat domain"/>
    <property type="match status" value="1"/>
</dbReference>
<dbReference type="PROSITE" id="PS51257">
    <property type="entry name" value="PROKAR_LIPOPROTEIN"/>
    <property type="match status" value="1"/>
</dbReference>
<dbReference type="PROSITE" id="PS50005">
    <property type="entry name" value="TPR"/>
    <property type="match status" value="1"/>
</dbReference>
<evidence type="ECO:0000256" key="1">
    <source>
        <dbReference type="PROSITE-ProRule" id="PRU00339"/>
    </source>
</evidence>
<dbReference type="Pfam" id="PF13181">
    <property type="entry name" value="TPR_8"/>
    <property type="match status" value="1"/>
</dbReference>
<sequence length="440" mass="46191">MMKQAMLILPLAMTAACASPGVEVRAIDRGVSSADLAVSDRLAEAEGHLRLGNVGLAIESYRKALRSQPDSVAAHRGLAAAYDRMGRFDLSGNHYENALALAPQEADLYRAFAASKQRQGKMDAARSLYAEADAREAGMIASEELEVAVAAATAPPAPYNPTPVAKTALEIPTGEIARGQTVTAKLAAPTPLAPRPYAPPPVPRDEDAPAFAALRMENNSNAPTRLERLNAGEVMLRVTPAPVMAQAAPQRDAAVAEAFRAPPVPRPDYRPPVITLANTAAPIDLSGRERESQIEMLAPLPMAARVSVEVPSDVPASTISAPPVRLVAPRVPRPPVQLLMAMESSVAPSNVTAPAPIAAAMSLTERAHDMALQCGIDDLDLHDATEHRSLTVILYPAGEEAAAGLMAARLGVRAIVQRGPVARLTVHLGGDMRGRAVGGC</sequence>
<evidence type="ECO:0000313" key="4">
    <source>
        <dbReference type="Proteomes" id="UP001155128"/>
    </source>
</evidence>
<gene>
    <name evidence="3" type="ORF">NDO55_09000</name>
</gene>
<comment type="caution">
    <text evidence="3">The sequence shown here is derived from an EMBL/GenBank/DDBJ whole genome shotgun (WGS) entry which is preliminary data.</text>
</comment>
<organism evidence="3 4">
    <name type="scientific">Sphingomicrobium sediminis</name>
    <dbReference type="NCBI Taxonomy" id="2950949"/>
    <lineage>
        <taxon>Bacteria</taxon>
        <taxon>Pseudomonadati</taxon>
        <taxon>Pseudomonadota</taxon>
        <taxon>Alphaproteobacteria</taxon>
        <taxon>Sphingomonadales</taxon>
        <taxon>Sphingomonadaceae</taxon>
        <taxon>Sphingomicrobium</taxon>
    </lineage>
</organism>
<dbReference type="SUPFAM" id="SSF48452">
    <property type="entry name" value="TPR-like"/>
    <property type="match status" value="1"/>
</dbReference>
<keyword evidence="4" id="KW-1185">Reference proteome</keyword>
<name>A0A9X2EJJ1_9SPHN</name>
<dbReference type="EMBL" id="JAMSHT010000001">
    <property type="protein sequence ID" value="MCM8557956.1"/>
    <property type="molecule type" value="Genomic_DNA"/>
</dbReference>
<dbReference type="InterPro" id="IPR019734">
    <property type="entry name" value="TPR_rpt"/>
</dbReference>
<reference evidence="3" key="1">
    <citation type="submission" date="2022-06" db="EMBL/GenBank/DDBJ databases">
        <title>Sphingomicrobium sedimins sp. nov., a marine bacterium isolated from tidal flat.</title>
        <authorList>
            <person name="Kim C.-H."/>
            <person name="Yoo Y."/>
            <person name="Kim J.-J."/>
        </authorList>
    </citation>
    <scope>NUCLEOTIDE SEQUENCE</scope>
    <source>
        <strain evidence="3">GRR-S6-50</strain>
    </source>
</reference>
<dbReference type="AlphaFoldDB" id="A0A9X2EJJ1"/>
<dbReference type="SMART" id="SM00028">
    <property type="entry name" value="TPR"/>
    <property type="match status" value="2"/>
</dbReference>
<keyword evidence="2" id="KW-0732">Signal</keyword>
<accession>A0A9X2EJJ1</accession>
<proteinExistence type="predicted"/>
<evidence type="ECO:0000256" key="2">
    <source>
        <dbReference type="SAM" id="SignalP"/>
    </source>
</evidence>
<evidence type="ECO:0008006" key="5">
    <source>
        <dbReference type="Google" id="ProtNLM"/>
    </source>
</evidence>
<dbReference type="InterPro" id="IPR011990">
    <property type="entry name" value="TPR-like_helical_dom_sf"/>
</dbReference>
<keyword evidence="1" id="KW-0802">TPR repeat</keyword>
<feature type="chain" id="PRO_5040902052" description="Tetratricopeptide repeat protein" evidence="2">
    <location>
        <begin position="19"/>
        <end position="440"/>
    </location>
</feature>
<dbReference type="RefSeq" id="WP_252114474.1">
    <property type="nucleotide sequence ID" value="NZ_JAMSHT010000001.1"/>
</dbReference>
<protein>
    <recommendedName>
        <fullName evidence="5">Tetratricopeptide repeat protein</fullName>
    </recommendedName>
</protein>